<evidence type="ECO:0000313" key="1">
    <source>
        <dbReference type="EMBL" id="KAH8012955.1"/>
    </source>
</evidence>
<reference evidence="1" key="1">
    <citation type="submission" date="2021-08" db="EMBL/GenBank/DDBJ databases">
        <title>The first chromosome-level gecko genome reveals the dynamic sex chromosomes of Neotropical dwarf geckos (Sphaerodactylidae: Sphaerodactylus).</title>
        <authorList>
            <person name="Pinto B.J."/>
            <person name="Keating S.E."/>
            <person name="Gamble T."/>
        </authorList>
    </citation>
    <scope>NUCLEOTIDE SEQUENCE</scope>
    <source>
        <strain evidence="1">TG3544</strain>
    </source>
</reference>
<dbReference type="Proteomes" id="UP000827872">
    <property type="component" value="Linkage Group LG02"/>
</dbReference>
<protein>
    <submittedName>
        <fullName evidence="1">NAP1- protein 2</fullName>
    </submittedName>
</protein>
<evidence type="ECO:0000313" key="2">
    <source>
        <dbReference type="Proteomes" id="UP000827872"/>
    </source>
</evidence>
<accession>A0ACB8G0Q2</accession>
<dbReference type="EMBL" id="CM037615">
    <property type="protein sequence ID" value="KAH8012955.1"/>
    <property type="molecule type" value="Genomic_DNA"/>
</dbReference>
<organism evidence="1 2">
    <name type="scientific">Sphaerodactylus townsendi</name>
    <dbReference type="NCBI Taxonomy" id="933632"/>
    <lineage>
        <taxon>Eukaryota</taxon>
        <taxon>Metazoa</taxon>
        <taxon>Chordata</taxon>
        <taxon>Craniata</taxon>
        <taxon>Vertebrata</taxon>
        <taxon>Euteleostomi</taxon>
        <taxon>Lepidosauria</taxon>
        <taxon>Squamata</taxon>
        <taxon>Bifurcata</taxon>
        <taxon>Gekkota</taxon>
        <taxon>Sphaerodactylidae</taxon>
        <taxon>Sphaerodactylus</taxon>
    </lineage>
</organism>
<name>A0ACB8G0Q2_9SAUR</name>
<proteinExistence type="predicted"/>
<comment type="caution">
    <text evidence="1">The sequence shown here is derived from an EMBL/GenBank/DDBJ whole genome shotgun (WGS) entry which is preliminary data.</text>
</comment>
<sequence length="123" mass="13954">MVFRYQLSGGSGTTLQVWREAIHESKPLWIVREDQGDEWKEGRIRLRSYDTEYQIVFEGNIGEGHSGEIAIDDVRMGTDSSLENCMAVQQSSEIQPVKLSPLLLLSYAGKKLYRMNALLQDSS</sequence>
<gene>
    <name evidence="1" type="primary">NRP2_2</name>
    <name evidence="1" type="ORF">K3G42_007337</name>
</gene>
<keyword evidence="2" id="KW-1185">Reference proteome</keyword>